<feature type="transmembrane region" description="Helical" evidence="1">
    <location>
        <begin position="196"/>
        <end position="214"/>
    </location>
</feature>
<evidence type="ECO:0000313" key="3">
    <source>
        <dbReference type="Proteomes" id="UP000807342"/>
    </source>
</evidence>
<proteinExistence type="predicted"/>
<keyword evidence="1" id="KW-0812">Transmembrane</keyword>
<comment type="caution">
    <text evidence="2">The sequence shown here is derived from an EMBL/GenBank/DDBJ whole genome shotgun (WGS) entry which is preliminary data.</text>
</comment>
<name>A0A9P6C1G6_9AGAR</name>
<reference evidence="2" key="1">
    <citation type="submission" date="2020-11" db="EMBL/GenBank/DDBJ databases">
        <authorList>
            <consortium name="DOE Joint Genome Institute"/>
            <person name="Ahrendt S."/>
            <person name="Riley R."/>
            <person name="Andreopoulos W."/>
            <person name="Labutti K."/>
            <person name="Pangilinan J."/>
            <person name="Ruiz-Duenas F.J."/>
            <person name="Barrasa J.M."/>
            <person name="Sanchez-Garcia M."/>
            <person name="Camarero S."/>
            <person name="Miyauchi S."/>
            <person name="Serrano A."/>
            <person name="Linde D."/>
            <person name="Babiker R."/>
            <person name="Drula E."/>
            <person name="Ayuso-Fernandez I."/>
            <person name="Pacheco R."/>
            <person name="Padilla G."/>
            <person name="Ferreira P."/>
            <person name="Barriuso J."/>
            <person name="Kellner H."/>
            <person name="Castanera R."/>
            <person name="Alfaro M."/>
            <person name="Ramirez L."/>
            <person name="Pisabarro A.G."/>
            <person name="Kuo A."/>
            <person name="Tritt A."/>
            <person name="Lipzen A."/>
            <person name="He G."/>
            <person name="Yan M."/>
            <person name="Ng V."/>
            <person name="Cullen D."/>
            <person name="Martin F."/>
            <person name="Rosso M.-N."/>
            <person name="Henrissat B."/>
            <person name="Hibbett D."/>
            <person name="Martinez A.T."/>
            <person name="Grigoriev I.V."/>
        </authorList>
    </citation>
    <scope>NUCLEOTIDE SEQUENCE</scope>
    <source>
        <strain evidence="2">MF-IS2</strain>
    </source>
</reference>
<dbReference type="EMBL" id="MU151306">
    <property type="protein sequence ID" value="KAF9445358.1"/>
    <property type="molecule type" value="Genomic_DNA"/>
</dbReference>
<keyword evidence="1" id="KW-0472">Membrane</keyword>
<organism evidence="2 3">
    <name type="scientific">Macrolepiota fuliginosa MF-IS2</name>
    <dbReference type="NCBI Taxonomy" id="1400762"/>
    <lineage>
        <taxon>Eukaryota</taxon>
        <taxon>Fungi</taxon>
        <taxon>Dikarya</taxon>
        <taxon>Basidiomycota</taxon>
        <taxon>Agaricomycotina</taxon>
        <taxon>Agaricomycetes</taxon>
        <taxon>Agaricomycetidae</taxon>
        <taxon>Agaricales</taxon>
        <taxon>Agaricineae</taxon>
        <taxon>Agaricaceae</taxon>
        <taxon>Macrolepiota</taxon>
    </lineage>
</organism>
<gene>
    <name evidence="2" type="ORF">P691DRAFT_777626</name>
</gene>
<protein>
    <submittedName>
        <fullName evidence="2">Uncharacterized protein</fullName>
    </submittedName>
</protein>
<feature type="transmembrane region" description="Helical" evidence="1">
    <location>
        <begin position="108"/>
        <end position="130"/>
    </location>
</feature>
<evidence type="ECO:0000256" key="1">
    <source>
        <dbReference type="SAM" id="Phobius"/>
    </source>
</evidence>
<sequence length="243" mass="26287">MSFPASINPDGHPKPFFISEEKAFLISDVSPNDTTADAARKVSAISFAVPGVHNKGSQPDFELVQRAFKDARLHFTSLAFMSTFTTGVKFGFLFLAQDFTESSTSTSFQVSMMLSIIAASTDIIVVCMAARNASTASRCAILHLTSASPPPVEEYQRQYKRLDRSRVVCESLQSFGMLLFVPAVTALSWVMFTHCALAVLFNVFLWALAILFHVNGVNGALASGLATGGNTPAQFSSESHDEV</sequence>
<dbReference type="Proteomes" id="UP000807342">
    <property type="component" value="Unassembled WGS sequence"/>
</dbReference>
<keyword evidence="1" id="KW-1133">Transmembrane helix</keyword>
<evidence type="ECO:0000313" key="2">
    <source>
        <dbReference type="EMBL" id="KAF9445358.1"/>
    </source>
</evidence>
<dbReference type="AlphaFoldDB" id="A0A9P6C1G6"/>
<feature type="transmembrane region" description="Helical" evidence="1">
    <location>
        <begin position="75"/>
        <end position="96"/>
    </location>
</feature>
<keyword evidence="3" id="KW-1185">Reference proteome</keyword>
<accession>A0A9P6C1G6</accession>
<feature type="transmembrane region" description="Helical" evidence="1">
    <location>
        <begin position="167"/>
        <end position="190"/>
    </location>
</feature>